<comment type="caution">
    <text evidence="1">The sequence shown here is derived from an EMBL/GenBank/DDBJ whole genome shotgun (WGS) entry which is preliminary data.</text>
</comment>
<dbReference type="EMBL" id="MRWD01000067">
    <property type="protein sequence ID" value="ORJ19214.1"/>
    <property type="molecule type" value="Genomic_DNA"/>
</dbReference>
<proteinExistence type="predicted"/>
<dbReference type="InterPro" id="IPR010985">
    <property type="entry name" value="Ribbon_hlx_hlx"/>
</dbReference>
<evidence type="ECO:0000313" key="1">
    <source>
        <dbReference type="EMBL" id="ORJ19214.1"/>
    </source>
</evidence>
<name>A0ABX3TVG8_9GAMM</name>
<dbReference type="Gene3D" id="1.10.1220.10">
    <property type="entry name" value="Met repressor-like"/>
    <property type="match status" value="1"/>
</dbReference>
<dbReference type="SUPFAM" id="SSF47598">
    <property type="entry name" value="Ribbon-helix-helix"/>
    <property type="match status" value="1"/>
</dbReference>
<gene>
    <name evidence="1" type="ORF">BS639_21125</name>
</gene>
<accession>A0ABX3TVG8</accession>
<organism evidence="1 2">
    <name type="scientific">Rouxiella silvae</name>
    <dbReference type="NCBI Taxonomy" id="1646373"/>
    <lineage>
        <taxon>Bacteria</taxon>
        <taxon>Pseudomonadati</taxon>
        <taxon>Pseudomonadota</taxon>
        <taxon>Gammaproteobacteria</taxon>
        <taxon>Enterobacterales</taxon>
        <taxon>Yersiniaceae</taxon>
        <taxon>Rouxiella</taxon>
    </lineage>
</organism>
<keyword evidence="2" id="KW-1185">Reference proteome</keyword>
<protein>
    <submittedName>
        <fullName evidence="1">Uncharacterized protein</fullName>
    </submittedName>
</protein>
<dbReference type="InterPro" id="IPR013321">
    <property type="entry name" value="Arc_rbn_hlx_hlx"/>
</dbReference>
<evidence type="ECO:0000313" key="2">
    <source>
        <dbReference type="Proteomes" id="UP000192722"/>
    </source>
</evidence>
<sequence>MTIQKPKRNKGRPRIYNEGELHPLRYRVPEIISGKIASSISKSGLSINEEIMTRLETYYSLGFGREFSKEELLTVEDTLEKFNEYSKGRVKTYVGETPANLEARFQTDNLDISQEQQAGPTTSTLLRLKKGLIADIKSSAKFFDRSINAEINDRLMKSFEGFQYNHEIEEKIRILRFFTILSERYVRMSKESMVEYIDSITSSYQEKE</sequence>
<dbReference type="RefSeq" id="WP_084984252.1">
    <property type="nucleotide sequence ID" value="NZ_CBCSCF010000021.1"/>
</dbReference>
<dbReference type="Proteomes" id="UP000192722">
    <property type="component" value="Unassembled WGS sequence"/>
</dbReference>
<reference evidence="1 2" key="1">
    <citation type="journal article" date="2017" name="Int. J. Syst. Evol. Microbiol.">
        <title>Rouxiella badensis sp. nov. and Rouxiella silvae sp. nov. isolated from peat bog soil in Germany and emendation of the genus description.</title>
        <authorList>
            <person name="Le Fleche-Mateos A."/>
            <person name="Kugler J.H."/>
            <person name="Hansen S.H."/>
            <person name="Syldatk C."/>
            <person name="Hausmann R."/>
            <person name="Lomprez F."/>
            <person name="Vandenbogaert M."/>
            <person name="Manuguerra J.C."/>
            <person name="Grimont P.A."/>
        </authorList>
    </citation>
    <scope>NUCLEOTIDE SEQUENCE [LARGE SCALE GENOMIC DNA]</scope>
    <source>
        <strain evidence="1 2">213</strain>
    </source>
</reference>